<gene>
    <name evidence="1" type="ORF">XpruCFBP8353_20135</name>
    <name evidence="2" type="ORF">XpruCFBP8354_20135</name>
</gene>
<protein>
    <submittedName>
        <fullName evidence="1">Uncharacterized protein</fullName>
    </submittedName>
</protein>
<dbReference type="Proteomes" id="UP000233748">
    <property type="component" value="Unassembled WGS sequence"/>
</dbReference>
<sequence length="180" mass="20106">MRNLIKLLKRLVLVCGIVAAAGVHLWMVLGLQQRVDAIVSMHEQLQRSGLGQVTSLRGIPQVCGKTDYFFGDMYYSYAVDVAGIPDTFWESRAARGIWHRGPDTYDEFHVFKFEMPPDDLQGCPVAPGVNSSRFFFASVSNPADDLGPNVPASLKAINVLAYDTETSRLYWVYQRFSGLP</sequence>
<evidence type="ECO:0000313" key="4">
    <source>
        <dbReference type="Proteomes" id="UP000233748"/>
    </source>
</evidence>
<name>A0A2N3RF53_9XANT</name>
<dbReference type="RefSeq" id="WP_101364814.1">
    <property type="nucleotide sequence ID" value="NZ_PHKV01000010.1"/>
</dbReference>
<accession>A0A2N3RF53</accession>
<dbReference type="OrthoDB" id="5999616at2"/>
<evidence type="ECO:0000313" key="2">
    <source>
        <dbReference type="EMBL" id="PKV15250.1"/>
    </source>
</evidence>
<dbReference type="Proteomes" id="UP000233720">
    <property type="component" value="Unassembled WGS sequence"/>
</dbReference>
<reference evidence="3 4" key="1">
    <citation type="submission" date="2017-11" db="EMBL/GenBank/DDBJ databases">
        <title>Xanthomonas prunicola sp. nov., a novel pathogen that affects nectarine (Prunus persica var. nectarine) trees.</title>
        <authorList>
            <person name="Lopez M."/>
            <person name="Lopez-Soriano P."/>
            <person name="Garita-Cambronero J."/>
            <person name="Beltran C."/>
            <person name="Taghouti G."/>
            <person name="Portier P."/>
            <person name="Cubero J."/>
            <person name="Fischer-Le Saux M."/>
            <person name="Marco-Noales E."/>
        </authorList>
    </citation>
    <scope>NUCLEOTIDE SEQUENCE [LARGE SCALE GENOMIC DNA]</scope>
    <source>
        <strain evidence="1 3">CFBP8353</strain>
        <strain evidence="2 4">CFBP8354</strain>
    </source>
</reference>
<comment type="caution">
    <text evidence="1">The sequence shown here is derived from an EMBL/GenBank/DDBJ whole genome shotgun (WGS) entry which is preliminary data.</text>
</comment>
<keyword evidence="4" id="KW-1185">Reference proteome</keyword>
<evidence type="ECO:0000313" key="1">
    <source>
        <dbReference type="EMBL" id="PKV11101.1"/>
    </source>
</evidence>
<organism evidence="1 3">
    <name type="scientific">Xanthomonas prunicola</name>
    <dbReference type="NCBI Taxonomy" id="2053930"/>
    <lineage>
        <taxon>Bacteria</taxon>
        <taxon>Pseudomonadati</taxon>
        <taxon>Pseudomonadota</taxon>
        <taxon>Gammaproteobacteria</taxon>
        <taxon>Lysobacterales</taxon>
        <taxon>Lysobacteraceae</taxon>
        <taxon>Xanthomonas</taxon>
    </lineage>
</organism>
<evidence type="ECO:0000313" key="3">
    <source>
        <dbReference type="Proteomes" id="UP000233720"/>
    </source>
</evidence>
<dbReference type="EMBL" id="PHKW01000010">
    <property type="protein sequence ID" value="PKV15250.1"/>
    <property type="molecule type" value="Genomic_DNA"/>
</dbReference>
<dbReference type="EMBL" id="PHKV01000010">
    <property type="protein sequence ID" value="PKV11101.1"/>
    <property type="molecule type" value="Genomic_DNA"/>
</dbReference>
<proteinExistence type="predicted"/>
<dbReference type="AlphaFoldDB" id="A0A2N3RF53"/>